<accession>A0AA35UP42</accession>
<dbReference type="AlphaFoldDB" id="A0AA35UP42"/>
<feature type="region of interest" description="Disordered" evidence="1">
    <location>
        <begin position="67"/>
        <end position="95"/>
    </location>
</feature>
<reference evidence="2" key="1">
    <citation type="submission" date="2023-04" db="EMBL/GenBank/DDBJ databases">
        <authorList>
            <person name="Vijverberg K."/>
            <person name="Xiong W."/>
            <person name="Schranz E."/>
        </authorList>
    </citation>
    <scope>NUCLEOTIDE SEQUENCE</scope>
</reference>
<dbReference type="Proteomes" id="UP001177003">
    <property type="component" value="Chromosome 0"/>
</dbReference>
<feature type="region of interest" description="Disordered" evidence="1">
    <location>
        <begin position="1"/>
        <end position="39"/>
    </location>
</feature>
<feature type="compositionally biased region" description="Basic and acidic residues" evidence="1">
    <location>
        <begin position="84"/>
        <end position="95"/>
    </location>
</feature>
<dbReference type="EMBL" id="OX465086">
    <property type="protein sequence ID" value="CAI9262256.1"/>
    <property type="molecule type" value="Genomic_DNA"/>
</dbReference>
<proteinExistence type="predicted"/>
<name>A0AA35UP42_LACSI</name>
<gene>
    <name evidence="2" type="ORF">LSALG_LOCUS3003</name>
</gene>
<feature type="compositionally biased region" description="Polar residues" evidence="1">
    <location>
        <begin position="30"/>
        <end position="39"/>
    </location>
</feature>
<sequence length="121" mass="13649">MEMPFLSGFTTTRPKSDSSRDSEHPDHESTNNLHHQGSSLDRIVLINPVTQGMVVIGGGATRFRILDERSDEEGRPATNASNVDQRHADCGDKSRQWKPAPTFLFEIMNDGDDELWYKEDC</sequence>
<organism evidence="2 3">
    <name type="scientific">Lactuca saligna</name>
    <name type="common">Willowleaf lettuce</name>
    <dbReference type="NCBI Taxonomy" id="75948"/>
    <lineage>
        <taxon>Eukaryota</taxon>
        <taxon>Viridiplantae</taxon>
        <taxon>Streptophyta</taxon>
        <taxon>Embryophyta</taxon>
        <taxon>Tracheophyta</taxon>
        <taxon>Spermatophyta</taxon>
        <taxon>Magnoliopsida</taxon>
        <taxon>eudicotyledons</taxon>
        <taxon>Gunneridae</taxon>
        <taxon>Pentapetalae</taxon>
        <taxon>asterids</taxon>
        <taxon>campanulids</taxon>
        <taxon>Asterales</taxon>
        <taxon>Asteraceae</taxon>
        <taxon>Cichorioideae</taxon>
        <taxon>Cichorieae</taxon>
        <taxon>Lactucinae</taxon>
        <taxon>Lactuca</taxon>
    </lineage>
</organism>
<evidence type="ECO:0000313" key="2">
    <source>
        <dbReference type="EMBL" id="CAI9262256.1"/>
    </source>
</evidence>
<evidence type="ECO:0000313" key="3">
    <source>
        <dbReference type="Proteomes" id="UP001177003"/>
    </source>
</evidence>
<protein>
    <submittedName>
        <fullName evidence="2">Uncharacterized protein</fullName>
    </submittedName>
</protein>
<feature type="compositionally biased region" description="Basic and acidic residues" evidence="1">
    <location>
        <begin position="14"/>
        <end position="29"/>
    </location>
</feature>
<evidence type="ECO:0000256" key="1">
    <source>
        <dbReference type="SAM" id="MobiDB-lite"/>
    </source>
</evidence>
<keyword evidence="3" id="KW-1185">Reference proteome</keyword>